<gene>
    <name evidence="2" type="ORF">RHGRI_011201</name>
</gene>
<accession>A0AAV6KKZ5</accession>
<protein>
    <recommendedName>
        <fullName evidence="4">Josephin-like protein</fullName>
    </recommendedName>
</protein>
<dbReference type="EMBL" id="JACTNZ010000004">
    <property type="protein sequence ID" value="KAG5553258.1"/>
    <property type="molecule type" value="Genomic_DNA"/>
</dbReference>
<sequence length="133" mass="14259">MSSKVSKRVGFSPDVNEKPPPTFHKNDCGTKVAGKKGRLIGISSFRATDDSSFSPVGILRRIGARVARALLCVPIGRRSSCKVSSSSLARSRSYAEMIDSHRAEAAVEDCIEFLNSSSSSLRRSFSVSANSSC</sequence>
<dbReference type="PANTHER" id="PTHR34355:SF1">
    <property type="entry name" value="JOSEPHIN-LIKE PROTEIN"/>
    <property type="match status" value="1"/>
</dbReference>
<organism evidence="2 3">
    <name type="scientific">Rhododendron griersonianum</name>
    <dbReference type="NCBI Taxonomy" id="479676"/>
    <lineage>
        <taxon>Eukaryota</taxon>
        <taxon>Viridiplantae</taxon>
        <taxon>Streptophyta</taxon>
        <taxon>Embryophyta</taxon>
        <taxon>Tracheophyta</taxon>
        <taxon>Spermatophyta</taxon>
        <taxon>Magnoliopsida</taxon>
        <taxon>eudicotyledons</taxon>
        <taxon>Gunneridae</taxon>
        <taxon>Pentapetalae</taxon>
        <taxon>asterids</taxon>
        <taxon>Ericales</taxon>
        <taxon>Ericaceae</taxon>
        <taxon>Ericoideae</taxon>
        <taxon>Rhodoreae</taxon>
        <taxon>Rhododendron</taxon>
    </lineage>
</organism>
<evidence type="ECO:0008006" key="4">
    <source>
        <dbReference type="Google" id="ProtNLM"/>
    </source>
</evidence>
<keyword evidence="3" id="KW-1185">Reference proteome</keyword>
<evidence type="ECO:0000313" key="2">
    <source>
        <dbReference type="EMBL" id="KAG5553258.1"/>
    </source>
</evidence>
<reference evidence="2" key="1">
    <citation type="submission" date="2020-08" db="EMBL/GenBank/DDBJ databases">
        <title>Plant Genome Project.</title>
        <authorList>
            <person name="Zhang R.-G."/>
        </authorList>
    </citation>
    <scope>NUCLEOTIDE SEQUENCE</scope>
    <source>
        <strain evidence="2">WSP0</strain>
        <tissue evidence="2">Leaf</tissue>
    </source>
</reference>
<feature type="region of interest" description="Disordered" evidence="1">
    <location>
        <begin position="1"/>
        <end position="29"/>
    </location>
</feature>
<comment type="caution">
    <text evidence="2">The sequence shown here is derived from an EMBL/GenBank/DDBJ whole genome shotgun (WGS) entry which is preliminary data.</text>
</comment>
<dbReference type="Proteomes" id="UP000823749">
    <property type="component" value="Chromosome 4"/>
</dbReference>
<dbReference type="AlphaFoldDB" id="A0AAV6KKZ5"/>
<proteinExistence type="predicted"/>
<evidence type="ECO:0000256" key="1">
    <source>
        <dbReference type="SAM" id="MobiDB-lite"/>
    </source>
</evidence>
<dbReference type="PANTHER" id="PTHR34355">
    <property type="entry name" value="JOSEPHIN-LIKE PROTEIN"/>
    <property type="match status" value="1"/>
</dbReference>
<name>A0AAV6KKZ5_9ERIC</name>
<evidence type="ECO:0000313" key="3">
    <source>
        <dbReference type="Proteomes" id="UP000823749"/>
    </source>
</evidence>